<organism evidence="1">
    <name type="scientific">Picea sitchensis</name>
    <name type="common">Sitka spruce</name>
    <name type="synonym">Pinus sitchensis</name>
    <dbReference type="NCBI Taxonomy" id="3332"/>
    <lineage>
        <taxon>Eukaryota</taxon>
        <taxon>Viridiplantae</taxon>
        <taxon>Streptophyta</taxon>
        <taxon>Embryophyta</taxon>
        <taxon>Tracheophyta</taxon>
        <taxon>Spermatophyta</taxon>
        <taxon>Pinopsida</taxon>
        <taxon>Pinidae</taxon>
        <taxon>Conifers I</taxon>
        <taxon>Pinales</taxon>
        <taxon>Pinaceae</taxon>
        <taxon>Picea</taxon>
    </lineage>
</organism>
<proteinExistence type="evidence at transcript level"/>
<name>A9NUA5_PICSI</name>
<protein>
    <submittedName>
        <fullName evidence="1">Uncharacterized protein</fullName>
    </submittedName>
</protein>
<sequence>MAKCFNAEDGYHQICDESDYGESPSKYTSLGRQGKPWQWVWRWVSAKKNSLCRAFAIDNEDGFMLGCCRRISWKNVCWKIKADLTRMIKPRPASHMTFRYDALSYALNFDDGGNYLAGPDNA</sequence>
<dbReference type="EMBL" id="EF084907">
    <property type="protein sequence ID" value="ABK24216.1"/>
    <property type="molecule type" value="mRNA"/>
</dbReference>
<dbReference type="PANTHER" id="PTHR35714:SF1">
    <property type="entry name" value="OS02G0715300 PROTEIN"/>
    <property type="match status" value="1"/>
</dbReference>
<evidence type="ECO:0000313" key="2">
    <source>
        <dbReference type="EMBL" id="ACN40486.1"/>
    </source>
</evidence>
<dbReference type="OMA" id="ASHMTFR"/>
<reference evidence="1" key="1">
    <citation type="journal article" date="2008" name="BMC Genomics">
        <title>A conifer genomics resource of 200,000 spruce (Picea spp.) ESTs and 6,464 high-quality, sequence-finished full-length cDNAs for Sitka spruce (Picea sitchensis).</title>
        <authorList>
            <person name="Ralph S.G."/>
            <person name="Chun H.J."/>
            <person name="Kolosova N."/>
            <person name="Cooper D."/>
            <person name="Oddy C."/>
            <person name="Ritland C.E."/>
            <person name="Kirkpatrick R."/>
            <person name="Moore R."/>
            <person name="Barber S."/>
            <person name="Holt R.A."/>
            <person name="Jones S.J."/>
            <person name="Marra M.A."/>
            <person name="Douglas C.J."/>
            <person name="Ritland K."/>
            <person name="Bohlmann J."/>
        </authorList>
    </citation>
    <scope>NUCLEOTIDE SEQUENCE</scope>
    <source>
        <tissue evidence="1">Bark</tissue>
    </source>
</reference>
<dbReference type="PANTHER" id="PTHR35714">
    <property type="entry name" value="OS02G0715300 PROTEIN"/>
    <property type="match status" value="1"/>
</dbReference>
<reference evidence="2" key="2">
    <citation type="submission" date="2009-02" db="EMBL/GenBank/DDBJ databases">
        <title>Full length sequence-verified cDNA sequences from Sitka spruce (Picea sitchensis).</title>
        <authorList>
            <person name="Reid K.E."/>
            <person name="Liao N."/>
            <person name="Ralph S."/>
            <person name="Kolosova N."/>
            <person name="Oddy C."/>
            <person name="Moore R."/>
            <person name="Mayo M."/>
            <person name="Wagner S."/>
            <person name="King J."/>
            <person name="Yanchuk A."/>
            <person name="Holt R."/>
            <person name="Jones S."/>
            <person name="Marra M."/>
            <person name="Ritland C.E."/>
            <person name="Ritland K."/>
            <person name="Bohlmann J."/>
        </authorList>
    </citation>
    <scope>NUCLEOTIDE SEQUENCE</scope>
    <source>
        <tissue evidence="2">Green portion of the leader tissue</tissue>
    </source>
</reference>
<dbReference type="AlphaFoldDB" id="A9NUA5"/>
<accession>A9NUA5</accession>
<dbReference type="EMBL" id="BT071001">
    <property type="protein sequence ID" value="ACN40486.1"/>
    <property type="molecule type" value="mRNA"/>
</dbReference>
<evidence type="ECO:0000313" key="1">
    <source>
        <dbReference type="EMBL" id="ABK24216.1"/>
    </source>
</evidence>